<dbReference type="EMBL" id="JBHTMU010000019">
    <property type="protein sequence ID" value="MFD1343140.1"/>
    <property type="molecule type" value="Genomic_DNA"/>
</dbReference>
<proteinExistence type="inferred from homology"/>
<dbReference type="InterPro" id="IPR005064">
    <property type="entry name" value="BUG"/>
</dbReference>
<dbReference type="Proteomes" id="UP001597135">
    <property type="component" value="Unassembled WGS sequence"/>
</dbReference>
<dbReference type="InterPro" id="IPR042100">
    <property type="entry name" value="Bug_dom1"/>
</dbReference>
<dbReference type="Gene3D" id="3.40.190.150">
    <property type="entry name" value="Bordetella uptake gene, domain 1"/>
    <property type="match status" value="1"/>
</dbReference>
<evidence type="ECO:0000256" key="2">
    <source>
        <dbReference type="SAM" id="SignalP"/>
    </source>
</evidence>
<comment type="similarity">
    <text evidence="1">Belongs to the UPF0065 (bug) family.</text>
</comment>
<dbReference type="RefSeq" id="WP_386803818.1">
    <property type="nucleotide sequence ID" value="NZ_JBHTMU010000019.1"/>
</dbReference>
<keyword evidence="2" id="KW-0732">Signal</keyword>
<comment type="caution">
    <text evidence="3">The sequence shown here is derived from an EMBL/GenBank/DDBJ whole genome shotgun (WGS) entry which is preliminary data.</text>
</comment>
<reference evidence="4" key="1">
    <citation type="journal article" date="2019" name="Int. J. Syst. Evol. Microbiol.">
        <title>The Global Catalogue of Microorganisms (GCM) 10K type strain sequencing project: providing services to taxonomists for standard genome sequencing and annotation.</title>
        <authorList>
            <consortium name="The Broad Institute Genomics Platform"/>
            <consortium name="The Broad Institute Genome Sequencing Center for Infectious Disease"/>
            <person name="Wu L."/>
            <person name="Ma J."/>
        </authorList>
    </citation>
    <scope>NUCLEOTIDE SEQUENCE [LARGE SCALE GENOMIC DNA]</scope>
    <source>
        <strain evidence="4">CCUG 62953</strain>
    </source>
</reference>
<evidence type="ECO:0000313" key="3">
    <source>
        <dbReference type="EMBL" id="MFD1343140.1"/>
    </source>
</evidence>
<name>A0ABW3ZJA5_9RHOB</name>
<keyword evidence="4" id="KW-1185">Reference proteome</keyword>
<feature type="chain" id="PRO_5046715203" evidence="2">
    <location>
        <begin position="23"/>
        <end position="357"/>
    </location>
</feature>
<dbReference type="PANTHER" id="PTHR42928:SF5">
    <property type="entry name" value="BLR1237 PROTEIN"/>
    <property type="match status" value="1"/>
</dbReference>
<evidence type="ECO:0000256" key="1">
    <source>
        <dbReference type="ARBA" id="ARBA00006987"/>
    </source>
</evidence>
<feature type="signal peptide" evidence="2">
    <location>
        <begin position="1"/>
        <end position="22"/>
    </location>
</feature>
<protein>
    <submittedName>
        <fullName evidence="3">Tricarboxylate transporter</fullName>
    </submittedName>
</protein>
<gene>
    <name evidence="3" type="ORF">ACFQ4E_11975</name>
</gene>
<organism evidence="3 4">
    <name type="scientific">Litorisediminicola beolgyonensis</name>
    <dbReference type="NCBI Taxonomy" id="1173614"/>
    <lineage>
        <taxon>Bacteria</taxon>
        <taxon>Pseudomonadati</taxon>
        <taxon>Pseudomonadota</taxon>
        <taxon>Alphaproteobacteria</taxon>
        <taxon>Rhodobacterales</taxon>
        <taxon>Paracoccaceae</taxon>
        <taxon>Litorisediminicola</taxon>
    </lineage>
</organism>
<evidence type="ECO:0000313" key="4">
    <source>
        <dbReference type="Proteomes" id="UP001597135"/>
    </source>
</evidence>
<accession>A0ABW3ZJA5</accession>
<sequence>MKLKSILLAGAVAITAALPAGAQDLGLSRINATVPFGEGGGSDTLVRAVAPYLSSAFANEPTILVRNEPGGGGIPASNRFAKRANPDGSDFLAMSSSIFIANTLGAKQIDFTMDDFVPVFIAPMAPLYYVSPSTGATETGDVAGIKGASLVFGGGRQDSADILTVLSFDLLGFDVKSVWGLERGGGRIGFERGEFNVDHQTTAAYLRSVQPLVDEGKAVTLMAGGVIAPSGEIVRDPNFPDVPTFIELYEEVHGAPLSGPAYEAYYALTSAAITVGKAIVLPSAAPSEVVGAYSAAFEKVIANPEFRAANEKALGGYELYTGADAQALCGTVTGMSPEARAWLADWYAETVGFSLAQ</sequence>
<dbReference type="Gene3D" id="3.40.190.10">
    <property type="entry name" value="Periplasmic binding protein-like II"/>
    <property type="match status" value="1"/>
</dbReference>
<dbReference type="PANTHER" id="PTHR42928">
    <property type="entry name" value="TRICARBOXYLATE-BINDING PROTEIN"/>
    <property type="match status" value="1"/>
</dbReference>